<name>F4BVY5_METSG</name>
<gene>
    <name evidence="1" type="ordered locus">MCON_0385</name>
</gene>
<organism evidence="1 2">
    <name type="scientific">Methanothrix soehngenii (strain ATCC 5969 / DSM 3671 / JCM 10134 / NBRC 103675 / OCM 69 / GP-6)</name>
    <name type="common">Methanosaeta concilii</name>
    <dbReference type="NCBI Taxonomy" id="990316"/>
    <lineage>
        <taxon>Archaea</taxon>
        <taxon>Methanobacteriati</taxon>
        <taxon>Methanobacteriota</taxon>
        <taxon>Stenosarchaea group</taxon>
        <taxon>Methanomicrobia</taxon>
        <taxon>Methanotrichales</taxon>
        <taxon>Methanotrichaceae</taxon>
        <taxon>Methanothrix</taxon>
    </lineage>
</organism>
<proteinExistence type="predicted"/>
<dbReference type="HOGENOM" id="CLU_1922781_0_0_2"/>
<dbReference type="EMBL" id="CP002565">
    <property type="protein sequence ID" value="AEB67245.1"/>
    <property type="molecule type" value="Genomic_DNA"/>
</dbReference>
<dbReference type="KEGG" id="mcj:MCON_0385"/>
<protein>
    <submittedName>
        <fullName evidence="1">Uncharacterized protein</fullName>
    </submittedName>
</protein>
<keyword evidence="2" id="KW-1185">Reference proteome</keyword>
<accession>F4BVY5</accession>
<evidence type="ECO:0000313" key="2">
    <source>
        <dbReference type="Proteomes" id="UP000007807"/>
    </source>
</evidence>
<sequence length="131" mass="14077">MGYMKCTILILAILMALVLFAESRSPINISGTNGDMLLAELSDNLANNSSLSASDENKTINLSQSAQSVDISGHEGQMLLKDIVNTTNVTNETGAYANLSMWGSAPKKIPQAPDSSNARTIEILRMNHMGY</sequence>
<dbReference type="Proteomes" id="UP000007807">
    <property type="component" value="Chromosome"/>
</dbReference>
<evidence type="ECO:0000313" key="1">
    <source>
        <dbReference type="EMBL" id="AEB67245.1"/>
    </source>
</evidence>
<dbReference type="AlphaFoldDB" id="F4BVY5"/>
<dbReference type="InParanoid" id="F4BVY5"/>
<dbReference type="STRING" id="990316.MCON_0385"/>
<reference evidence="1 2" key="1">
    <citation type="journal article" date="2011" name="J. Bacteriol.">
        <title>Complete genome sequence of Methanosaeta concilii, a specialist in aceticlastic methanogenesis.</title>
        <authorList>
            <person name="Barber R.D."/>
            <person name="Zhang L."/>
            <person name="Harnack M."/>
            <person name="Olson M.V."/>
            <person name="Kaul R."/>
            <person name="Ingram-Smith C."/>
            <person name="Smith K.S."/>
        </authorList>
    </citation>
    <scope>NUCLEOTIDE SEQUENCE [LARGE SCALE GENOMIC DNA]</scope>
    <source>
        <strain evidence="2">ATCC 5969 / DSM 3671 / JCM 10134 / NBRC 103675 / OCM 69 / GP-6</strain>
    </source>
</reference>